<dbReference type="InterPro" id="IPR025714">
    <property type="entry name" value="Methyltranfer_dom"/>
</dbReference>
<dbReference type="SUPFAM" id="SSF53335">
    <property type="entry name" value="S-adenosyl-L-methionine-dependent methyltransferases"/>
    <property type="match status" value="1"/>
</dbReference>
<keyword evidence="4" id="KW-1185">Reference proteome</keyword>
<dbReference type="PANTHER" id="PTHR43179">
    <property type="entry name" value="RHAMNOSYLTRANSFERASE WBBL"/>
    <property type="match status" value="1"/>
</dbReference>
<dbReference type="Gene3D" id="3.40.50.2000">
    <property type="entry name" value="Glycogen Phosphorylase B"/>
    <property type="match status" value="1"/>
</dbReference>
<sequence>MVGIGGSRGIDWTGERCVPWADDVQVIYEHYHRYALAARYTFGRRVLDLASGEGYGSALMAAHATEVVGADIDEASVAHANARYGGPGNLRFVTGSITDPDLLADAGKFDVITCFEALEHVEEQDDLMRLVRNRLAPGGVFLTSTPDLLVYTHEHGNENPFHVKELTEPQFRALLGGSFEHVAVLRQNVAVGSVMTGDREHGPILSQQLRRTGEDSWAVGTGAPHTYLVGIASDEPVEVPAATTLLDPDRALLGAVADAAATPLRAEIDRLTAENGGPKSQSRRLIERYRTRRRQAEGPVAITTSEEPVVSVVIPVHGKWSYTRRCLQSIEDSGTRVPFEVVVVDDASPDESADLLAACQGVRLVRAEENLGFLRAVNFGASHARGELLVLLNNDTEVRPGWLDALTEVVRGDGEIGLAGAKLVYPDGRLQECGGIVFADASAANYGHGDDPDDPRYRAIRDVDYCSGAAIMVRRDLWERLGGFDQRYSPAYYEDTDLAFAVRAEGFRTVVVPDAVVVHHEGVSHGTDVTAGVKKYQEINHKVFAEKWATALAEQAEPGTSLWLARQRIPGRTQREGEFVLVADVVIPTPDRDSGSVRLRTLLDQLVAMGHRVVFCPMDESPRQPYLDQLQRAGVTVLLDSAAREQFLHEAGSRIRLALLSRPTVAWHLADRLRICAPRARIVFDTVDLHFLRLSREAELVERLGGAIETSTMLHQRSKLYRELELALVRACDRTLVVSEAERDLLADLAPGAPVSVLSNVHTVGPEATPDGRPGVLFVGSFDHPPNRDAAYWLAGEIWPLVRREVPEAVLDLVGHDPTNQLRTLEGSGVRFRGWVADLAALYDTARLAVAPLRFGAGVKGKVGESLAAGVPVVGTTLAFEGMRLRDGEEVLVGDKADEIAAAIVSLLTDDALWSRLSRAGQTAVTAQFGPDVARAALTELLA</sequence>
<reference evidence="3 4" key="1">
    <citation type="submission" date="2020-07" db="EMBL/GenBank/DDBJ databases">
        <title>Sequencing the genomes of 1000 actinobacteria strains.</title>
        <authorList>
            <person name="Klenk H.-P."/>
        </authorList>
    </citation>
    <scope>NUCLEOTIDE SEQUENCE [LARGE SCALE GENOMIC DNA]</scope>
    <source>
        <strain evidence="3 4">DSM 104006</strain>
    </source>
</reference>
<dbReference type="Pfam" id="PF13847">
    <property type="entry name" value="Methyltransf_31"/>
    <property type="match status" value="1"/>
</dbReference>
<dbReference type="SUPFAM" id="SSF53448">
    <property type="entry name" value="Nucleotide-diphospho-sugar transferases"/>
    <property type="match status" value="1"/>
</dbReference>
<name>A0A853AXC9_9PSEU</name>
<dbReference type="Gene3D" id="3.90.550.10">
    <property type="entry name" value="Spore Coat Polysaccharide Biosynthesis Protein SpsA, Chain A"/>
    <property type="match status" value="1"/>
</dbReference>
<evidence type="ECO:0000313" key="4">
    <source>
        <dbReference type="Proteomes" id="UP000549616"/>
    </source>
</evidence>
<gene>
    <name evidence="3" type="ORF">HNR02_000564</name>
</gene>
<dbReference type="Pfam" id="PF00535">
    <property type="entry name" value="Glycos_transf_2"/>
    <property type="match status" value="1"/>
</dbReference>
<dbReference type="GO" id="GO:0008168">
    <property type="term" value="F:methyltransferase activity"/>
    <property type="evidence" value="ECO:0007669"/>
    <property type="project" value="UniProtKB-KW"/>
</dbReference>
<keyword evidence="3" id="KW-0808">Transferase</keyword>
<comment type="caution">
    <text evidence="3">The sequence shown here is derived from an EMBL/GenBank/DDBJ whole genome shotgun (WGS) entry which is preliminary data.</text>
</comment>
<dbReference type="Gene3D" id="3.40.50.150">
    <property type="entry name" value="Vaccinia Virus protein VP39"/>
    <property type="match status" value="1"/>
</dbReference>
<accession>A0A853AXC9</accession>
<dbReference type="Pfam" id="PF13692">
    <property type="entry name" value="Glyco_trans_1_4"/>
    <property type="match status" value="1"/>
</dbReference>
<dbReference type="Proteomes" id="UP000549616">
    <property type="component" value="Unassembled WGS sequence"/>
</dbReference>
<evidence type="ECO:0000259" key="2">
    <source>
        <dbReference type="Pfam" id="PF13847"/>
    </source>
</evidence>
<dbReference type="CDD" id="cd02440">
    <property type="entry name" value="AdoMet_MTases"/>
    <property type="match status" value="1"/>
</dbReference>
<evidence type="ECO:0000313" key="3">
    <source>
        <dbReference type="EMBL" id="NYI87241.1"/>
    </source>
</evidence>
<keyword evidence="3" id="KW-0489">Methyltransferase</keyword>
<dbReference type="InterPro" id="IPR029044">
    <property type="entry name" value="Nucleotide-diphossugar_trans"/>
</dbReference>
<feature type="domain" description="Methyltransferase" evidence="2">
    <location>
        <begin position="44"/>
        <end position="155"/>
    </location>
</feature>
<dbReference type="SUPFAM" id="SSF53756">
    <property type="entry name" value="UDP-Glycosyltransferase/glycogen phosphorylase"/>
    <property type="match status" value="1"/>
</dbReference>
<dbReference type="InterPro" id="IPR001173">
    <property type="entry name" value="Glyco_trans_2-like"/>
</dbReference>
<dbReference type="AlphaFoldDB" id="A0A853AXC9"/>
<protein>
    <submittedName>
        <fullName evidence="3">GT2 family glycosyltransferase/glycosyltransferase involved in cell wall biosynthesis/protein-L-isoaspartate O-methyltransferase</fullName>
    </submittedName>
</protein>
<proteinExistence type="predicted"/>
<dbReference type="PANTHER" id="PTHR43179:SF7">
    <property type="entry name" value="RHAMNOSYLTRANSFERASE WBBL"/>
    <property type="match status" value="1"/>
</dbReference>
<evidence type="ECO:0000259" key="1">
    <source>
        <dbReference type="Pfam" id="PF00535"/>
    </source>
</evidence>
<dbReference type="RefSeq" id="WP_179771666.1">
    <property type="nucleotide sequence ID" value="NZ_JACCFK010000001.1"/>
</dbReference>
<dbReference type="InterPro" id="IPR029063">
    <property type="entry name" value="SAM-dependent_MTases_sf"/>
</dbReference>
<dbReference type="EMBL" id="JACCFK010000001">
    <property type="protein sequence ID" value="NYI87241.1"/>
    <property type="molecule type" value="Genomic_DNA"/>
</dbReference>
<dbReference type="CDD" id="cd03801">
    <property type="entry name" value="GT4_PimA-like"/>
    <property type="match status" value="1"/>
</dbReference>
<dbReference type="GO" id="GO:0032259">
    <property type="term" value="P:methylation"/>
    <property type="evidence" value="ECO:0007669"/>
    <property type="project" value="UniProtKB-KW"/>
</dbReference>
<organism evidence="3 4">
    <name type="scientific">Amycolatopsis endophytica</name>
    <dbReference type="NCBI Taxonomy" id="860233"/>
    <lineage>
        <taxon>Bacteria</taxon>
        <taxon>Bacillati</taxon>
        <taxon>Actinomycetota</taxon>
        <taxon>Actinomycetes</taxon>
        <taxon>Pseudonocardiales</taxon>
        <taxon>Pseudonocardiaceae</taxon>
        <taxon>Amycolatopsis</taxon>
    </lineage>
</organism>
<feature type="domain" description="Glycosyltransferase 2-like" evidence="1">
    <location>
        <begin position="311"/>
        <end position="431"/>
    </location>
</feature>
<dbReference type="CDD" id="cd04186">
    <property type="entry name" value="GT_2_like_c"/>
    <property type="match status" value="1"/>
</dbReference>